<comment type="caution">
    <text evidence="1">The sequence shown here is derived from an EMBL/GenBank/DDBJ whole genome shotgun (WGS) entry which is preliminary data.</text>
</comment>
<dbReference type="Proteomes" id="UP001603857">
    <property type="component" value="Unassembled WGS sequence"/>
</dbReference>
<evidence type="ECO:0000313" key="2">
    <source>
        <dbReference type="Proteomes" id="UP001603857"/>
    </source>
</evidence>
<dbReference type="AlphaFoldDB" id="A0ABD1L675"/>
<gene>
    <name evidence="1" type="ORF">Fmac_032880</name>
</gene>
<reference evidence="1 2" key="1">
    <citation type="submission" date="2024-08" db="EMBL/GenBank/DDBJ databases">
        <title>Insights into the chromosomal genome structure of Flemingia macrophylla.</title>
        <authorList>
            <person name="Ding Y."/>
            <person name="Zhao Y."/>
            <person name="Bi W."/>
            <person name="Wu M."/>
            <person name="Zhao G."/>
            <person name="Gong Y."/>
            <person name="Li W."/>
            <person name="Zhang P."/>
        </authorList>
    </citation>
    <scope>NUCLEOTIDE SEQUENCE [LARGE SCALE GENOMIC DNA]</scope>
    <source>
        <strain evidence="1">DYQJB</strain>
        <tissue evidence="1">Leaf</tissue>
    </source>
</reference>
<dbReference type="EMBL" id="JBGMDY010000011">
    <property type="protein sequence ID" value="KAL2319004.1"/>
    <property type="molecule type" value="Genomic_DNA"/>
</dbReference>
<accession>A0ABD1L675</accession>
<sequence>MTTILVCVFLRSNLEWMSILKLMPQTPIADHHKAERDKALDREDGSQLLAIQSAKNDAIVIKRVHDMGTDTSAETRKPEGKLDALVKLVTQLVVNRCLPLVARVSASVLPITTILVILRLMVHTPIVDHHTNRDKALDREDGS</sequence>
<proteinExistence type="predicted"/>
<organism evidence="1 2">
    <name type="scientific">Flemingia macrophylla</name>
    <dbReference type="NCBI Taxonomy" id="520843"/>
    <lineage>
        <taxon>Eukaryota</taxon>
        <taxon>Viridiplantae</taxon>
        <taxon>Streptophyta</taxon>
        <taxon>Embryophyta</taxon>
        <taxon>Tracheophyta</taxon>
        <taxon>Spermatophyta</taxon>
        <taxon>Magnoliopsida</taxon>
        <taxon>eudicotyledons</taxon>
        <taxon>Gunneridae</taxon>
        <taxon>Pentapetalae</taxon>
        <taxon>rosids</taxon>
        <taxon>fabids</taxon>
        <taxon>Fabales</taxon>
        <taxon>Fabaceae</taxon>
        <taxon>Papilionoideae</taxon>
        <taxon>50 kb inversion clade</taxon>
        <taxon>NPAAA clade</taxon>
        <taxon>indigoferoid/millettioid clade</taxon>
        <taxon>Phaseoleae</taxon>
        <taxon>Flemingia</taxon>
    </lineage>
</organism>
<keyword evidence="2" id="KW-1185">Reference proteome</keyword>
<protein>
    <submittedName>
        <fullName evidence="1">Uncharacterized protein</fullName>
    </submittedName>
</protein>
<name>A0ABD1L675_9FABA</name>
<evidence type="ECO:0000313" key="1">
    <source>
        <dbReference type="EMBL" id="KAL2319004.1"/>
    </source>
</evidence>